<dbReference type="EMBL" id="CP055900">
    <property type="protein sequence ID" value="QKX59214.1"/>
    <property type="molecule type" value="Genomic_DNA"/>
</dbReference>
<dbReference type="Gene3D" id="2.40.50.140">
    <property type="entry name" value="Nucleic acid-binding proteins"/>
    <property type="match status" value="1"/>
</dbReference>
<dbReference type="GO" id="GO:0015935">
    <property type="term" value="C:small ribosomal subunit"/>
    <property type="evidence" value="ECO:0007669"/>
    <property type="project" value="InterPro"/>
</dbReference>
<dbReference type="GO" id="GO:0003735">
    <property type="term" value="F:structural constituent of ribosome"/>
    <property type="evidence" value="ECO:0007669"/>
    <property type="project" value="InterPro"/>
</dbReference>
<dbReference type="AlphaFoldDB" id="A0A7H8QYK9"/>
<proteinExistence type="inferred from homology"/>
<dbReference type="GO" id="GO:0006412">
    <property type="term" value="P:translation"/>
    <property type="evidence" value="ECO:0007669"/>
    <property type="project" value="InterPro"/>
</dbReference>
<evidence type="ECO:0000256" key="3">
    <source>
        <dbReference type="ARBA" id="ARBA00023274"/>
    </source>
</evidence>
<dbReference type="FunFam" id="2.40.50.140:FF:000099">
    <property type="entry name" value="Ribosomal protein S12, mitochondrial"/>
    <property type="match status" value="1"/>
</dbReference>
<evidence type="ECO:0000256" key="2">
    <source>
        <dbReference type="ARBA" id="ARBA00022980"/>
    </source>
</evidence>
<dbReference type="RefSeq" id="XP_035345392.1">
    <property type="nucleotide sequence ID" value="XM_035489499.1"/>
</dbReference>
<keyword evidence="2" id="KW-0689">Ribosomal protein</keyword>
<dbReference type="CDD" id="cd03368">
    <property type="entry name" value="Ribosomal_S12"/>
    <property type="match status" value="1"/>
</dbReference>
<dbReference type="SUPFAM" id="SSF50249">
    <property type="entry name" value="Nucleic acid-binding proteins"/>
    <property type="match status" value="1"/>
</dbReference>
<dbReference type="KEGG" id="trg:TRUGW13939_06346"/>
<name>A0A7H8QYK9_TALRU</name>
<accession>A0A7H8QYK9</accession>
<dbReference type="PRINTS" id="PR01034">
    <property type="entry name" value="RIBOSOMALS12"/>
</dbReference>
<protein>
    <recommendedName>
        <fullName evidence="6">Ribosomal protein S12</fullName>
    </recommendedName>
</protein>
<evidence type="ECO:0000313" key="4">
    <source>
        <dbReference type="EMBL" id="QKX59214.1"/>
    </source>
</evidence>
<comment type="similarity">
    <text evidence="1">Belongs to the universal ribosomal protein uS12 family.</text>
</comment>
<evidence type="ECO:0000256" key="1">
    <source>
        <dbReference type="ARBA" id="ARBA00005657"/>
    </source>
</evidence>
<reference evidence="5" key="1">
    <citation type="submission" date="2020-06" db="EMBL/GenBank/DDBJ databases">
        <title>A chromosome-scale genome assembly of Talaromyces rugulosus W13939.</title>
        <authorList>
            <person name="Wang B."/>
            <person name="Guo L."/>
            <person name="Ye K."/>
            <person name="Wang L."/>
        </authorList>
    </citation>
    <scope>NUCLEOTIDE SEQUENCE [LARGE SCALE GENOMIC DNA]</scope>
    <source>
        <strain evidence="5">W13939</strain>
    </source>
</reference>
<evidence type="ECO:0008006" key="6">
    <source>
        <dbReference type="Google" id="ProtNLM"/>
    </source>
</evidence>
<dbReference type="Pfam" id="PF00164">
    <property type="entry name" value="Ribosom_S12_S23"/>
    <property type="match status" value="1"/>
</dbReference>
<dbReference type="OrthoDB" id="361013at2759"/>
<dbReference type="Proteomes" id="UP000509510">
    <property type="component" value="Chromosome III"/>
</dbReference>
<gene>
    <name evidence="4" type="ORF">TRUGW13939_06346</name>
</gene>
<sequence>MSTLICSRASARNATSMLRSIAQTKQQLPALSSRRHFSSALPAAAASSSRFTPVFRPTCISTKFFAAQKQQKIAVAAAAAGRRLFSITANQQATYNQVRRGCRKEQRARRGRSPALANRPELKGVCLKTGITKPKKPNSGERKTARIRLSSGRVVTAYIPGEGHNVQQHSVVMVRGGRAQDCPGVKYHLVRGALDLGGVATRLTSRSKYGTKKPKAD</sequence>
<organism evidence="4 5">
    <name type="scientific">Talaromyces rugulosus</name>
    <name type="common">Penicillium rugulosum</name>
    <dbReference type="NCBI Taxonomy" id="121627"/>
    <lineage>
        <taxon>Eukaryota</taxon>
        <taxon>Fungi</taxon>
        <taxon>Dikarya</taxon>
        <taxon>Ascomycota</taxon>
        <taxon>Pezizomycotina</taxon>
        <taxon>Eurotiomycetes</taxon>
        <taxon>Eurotiomycetidae</taxon>
        <taxon>Eurotiales</taxon>
        <taxon>Trichocomaceae</taxon>
        <taxon>Talaromyces</taxon>
        <taxon>Talaromyces sect. Islandici</taxon>
    </lineage>
</organism>
<dbReference type="InterPro" id="IPR005679">
    <property type="entry name" value="Ribosomal_uS12_bac"/>
</dbReference>
<evidence type="ECO:0000313" key="5">
    <source>
        <dbReference type="Proteomes" id="UP000509510"/>
    </source>
</evidence>
<dbReference type="PANTHER" id="PTHR11652">
    <property type="entry name" value="30S RIBOSOMAL PROTEIN S12 FAMILY MEMBER"/>
    <property type="match status" value="1"/>
</dbReference>
<dbReference type="NCBIfam" id="TIGR00981">
    <property type="entry name" value="rpsL_bact"/>
    <property type="match status" value="1"/>
</dbReference>
<dbReference type="InterPro" id="IPR006032">
    <property type="entry name" value="Ribosomal_uS12"/>
</dbReference>
<keyword evidence="5" id="KW-1185">Reference proteome</keyword>
<dbReference type="InterPro" id="IPR012340">
    <property type="entry name" value="NA-bd_OB-fold"/>
</dbReference>
<dbReference type="GeneID" id="55993841"/>
<keyword evidence="3" id="KW-0687">Ribonucleoprotein</keyword>